<dbReference type="PANTHER" id="PTHR30528:SF0">
    <property type="entry name" value="CYTOPLASMIC PROTEIN"/>
    <property type="match status" value="1"/>
</dbReference>
<dbReference type="Proteomes" id="UP001324634">
    <property type="component" value="Chromosome"/>
</dbReference>
<organism evidence="1 2">
    <name type="scientific">Peredibacter starrii</name>
    <dbReference type="NCBI Taxonomy" id="28202"/>
    <lineage>
        <taxon>Bacteria</taxon>
        <taxon>Pseudomonadati</taxon>
        <taxon>Bdellovibrionota</taxon>
        <taxon>Bacteriovoracia</taxon>
        <taxon>Bacteriovoracales</taxon>
        <taxon>Bacteriovoracaceae</taxon>
        <taxon>Peredibacter</taxon>
    </lineage>
</organism>
<keyword evidence="1" id="KW-0238">DNA-binding</keyword>
<evidence type="ECO:0000313" key="2">
    <source>
        <dbReference type="Proteomes" id="UP001324634"/>
    </source>
</evidence>
<protein>
    <submittedName>
        <fullName evidence="1">Winged helix DNA-binding domain-containing protein</fullName>
    </submittedName>
</protein>
<name>A0AAX4HJ84_9BACT</name>
<reference evidence="1 2" key="1">
    <citation type="submission" date="2023-11" db="EMBL/GenBank/DDBJ databases">
        <title>Peredibacter starrii A3.12.</title>
        <authorList>
            <person name="Mitchell R.J."/>
        </authorList>
    </citation>
    <scope>NUCLEOTIDE SEQUENCE [LARGE SCALE GENOMIC DNA]</scope>
    <source>
        <strain evidence="1 2">A3.12</strain>
    </source>
</reference>
<gene>
    <name evidence="1" type="ORF">SOO65_11385</name>
</gene>
<keyword evidence="2" id="KW-1185">Reference proteome</keyword>
<dbReference type="Pfam" id="PF06224">
    <property type="entry name" value="AlkZ-like"/>
    <property type="match status" value="1"/>
</dbReference>
<dbReference type="AlphaFoldDB" id="A0AAX4HJ84"/>
<proteinExistence type="predicted"/>
<dbReference type="PANTHER" id="PTHR30528">
    <property type="entry name" value="CYTOPLASMIC PROTEIN"/>
    <property type="match status" value="1"/>
</dbReference>
<dbReference type="EMBL" id="CP139487">
    <property type="protein sequence ID" value="WPU63287.1"/>
    <property type="molecule type" value="Genomic_DNA"/>
</dbReference>
<evidence type="ECO:0000313" key="1">
    <source>
        <dbReference type="EMBL" id="WPU63287.1"/>
    </source>
</evidence>
<dbReference type="InterPro" id="IPR009351">
    <property type="entry name" value="AlkZ-like"/>
</dbReference>
<accession>A0AAX4HJ84</accession>
<sequence length="379" mass="44978">MKSEKIMKGQAKALWISAQGLHEKNYFGKGPSATTKVIEHLGYVQIDTINVIERCHHHILYSRIPDYHQKHLYQAQTHDKTIFEYWTHALAYVPIKDYRFFRGRMEKNVKSPHPWYDSVKKEDLQKLFRLIKKDGPISIRDIQDDVLVEKDHAWASRKPSKKALQLGFNQGKLVISERIGMLKKYELADRHFNWDKRPKRANEEELNEYLLERALRSQAIVSLDSICHLEPSRKAAMKALIQRQIDEQDLIPVLIDGAEKVQHWMRPELLKKKVTLDHELVHILSPFDPLIIQRKRLNLFFDYQHLFEAYIPKEKRVYGYFALPILIGDKIVAVIDLKTDRQLKKLLIQKWTWLPKQKSATFKKQIETELQRFEKFQLQ</sequence>
<dbReference type="RefSeq" id="WP_321389721.1">
    <property type="nucleotide sequence ID" value="NZ_CP139487.1"/>
</dbReference>
<dbReference type="GO" id="GO:0003677">
    <property type="term" value="F:DNA binding"/>
    <property type="evidence" value="ECO:0007669"/>
    <property type="project" value="UniProtKB-KW"/>
</dbReference>
<dbReference type="KEGG" id="psti:SOO65_11385"/>